<protein>
    <submittedName>
        <fullName evidence="1">Uncharacterized protein</fullName>
    </submittedName>
</protein>
<dbReference type="EMBL" id="JASBWT010000019">
    <property type="protein sequence ID" value="KAJ9096477.1"/>
    <property type="molecule type" value="Genomic_DNA"/>
</dbReference>
<evidence type="ECO:0000313" key="2">
    <source>
        <dbReference type="Proteomes" id="UP001227268"/>
    </source>
</evidence>
<reference evidence="1" key="1">
    <citation type="submission" date="2023-04" db="EMBL/GenBank/DDBJ databases">
        <title>Draft Genome sequencing of Naganishia species isolated from polar environments using Oxford Nanopore Technology.</title>
        <authorList>
            <person name="Leo P."/>
            <person name="Venkateswaran K."/>
        </authorList>
    </citation>
    <scope>NUCLEOTIDE SEQUENCE</scope>
    <source>
        <strain evidence="1">MNA-CCFEE 5423</strain>
    </source>
</reference>
<name>A0ACC2VBZ6_9TREE</name>
<accession>A0ACC2VBZ6</accession>
<keyword evidence="2" id="KW-1185">Reference proteome</keyword>
<comment type="caution">
    <text evidence="1">The sequence shown here is derived from an EMBL/GenBank/DDBJ whole genome shotgun (WGS) entry which is preliminary data.</text>
</comment>
<sequence length="288" mass="33017">MTERQGPPSYYWCFAIERFGGWLKRNIKNRKDVLRSLMNIIMRQEQINTLLATLSAPTRRQFKLWQDDITSDARANQAEDEQEGSFTDAIAFTSEERTWVALKKHLQSRRITSVNPDPCIGMDVIREIPVRAYTRYVSGPTGGNQVYRTAQNKRDCERRDSSWVMYYVAEDSAAHRSISNTEHRWRGSGQCWGRVQAFLKITWEGQTLQLAVIETNKVHHFIPEIRRGALDYCPMVLDKGSAGALQIIDVRVVTAVAARITLSGRPAQTEIIYETSLDLLRPDMSFNS</sequence>
<gene>
    <name evidence="1" type="ORF">QFC21_005299</name>
</gene>
<proteinExistence type="predicted"/>
<evidence type="ECO:0000313" key="1">
    <source>
        <dbReference type="EMBL" id="KAJ9096477.1"/>
    </source>
</evidence>
<organism evidence="1 2">
    <name type="scientific">Naganishia friedmannii</name>
    <dbReference type="NCBI Taxonomy" id="89922"/>
    <lineage>
        <taxon>Eukaryota</taxon>
        <taxon>Fungi</taxon>
        <taxon>Dikarya</taxon>
        <taxon>Basidiomycota</taxon>
        <taxon>Agaricomycotina</taxon>
        <taxon>Tremellomycetes</taxon>
        <taxon>Filobasidiales</taxon>
        <taxon>Filobasidiaceae</taxon>
        <taxon>Naganishia</taxon>
    </lineage>
</organism>
<dbReference type="Proteomes" id="UP001227268">
    <property type="component" value="Unassembled WGS sequence"/>
</dbReference>